<dbReference type="Proteomes" id="UP000068243">
    <property type="component" value="Unassembled WGS sequence"/>
</dbReference>
<evidence type="ECO:0000313" key="1">
    <source>
        <dbReference type="EMBL" id="GAQ44285.1"/>
    </source>
</evidence>
<dbReference type="OrthoDB" id="10311412at2759"/>
<reference evidence="2" key="1">
    <citation type="journal article" date="2016" name="Genome Announc.">
        <title>Draft genome sequence of Aspergillus niger strain An76.</title>
        <authorList>
            <person name="Gong W."/>
            <person name="Cheng Z."/>
            <person name="Zhang H."/>
            <person name="Liu L."/>
            <person name="Gao P."/>
            <person name="Wang L."/>
        </authorList>
    </citation>
    <scope>NUCLEOTIDE SEQUENCE [LARGE SCALE GENOMIC DNA]</scope>
    <source>
        <strain evidence="2">An76</strain>
    </source>
</reference>
<proteinExistence type="predicted"/>
<comment type="caution">
    <text evidence="1">The sequence shown here is derived from an EMBL/GenBank/DDBJ whole genome shotgun (WGS) entry which is preliminary data.</text>
</comment>
<accession>A0A117E2B5</accession>
<name>A0A117E2B5_ASPNG</name>
<dbReference type="AlphaFoldDB" id="A0A117E2B5"/>
<dbReference type="EMBL" id="BCMY01000012">
    <property type="protein sequence ID" value="GAQ44285.1"/>
    <property type="molecule type" value="Genomic_DNA"/>
</dbReference>
<organism evidence="1 2">
    <name type="scientific">Aspergillus niger</name>
    <dbReference type="NCBI Taxonomy" id="5061"/>
    <lineage>
        <taxon>Eukaryota</taxon>
        <taxon>Fungi</taxon>
        <taxon>Dikarya</taxon>
        <taxon>Ascomycota</taxon>
        <taxon>Pezizomycotina</taxon>
        <taxon>Eurotiomycetes</taxon>
        <taxon>Eurotiomycetidae</taxon>
        <taxon>Eurotiales</taxon>
        <taxon>Aspergillaceae</taxon>
        <taxon>Aspergillus</taxon>
        <taxon>Aspergillus subgen. Circumdati</taxon>
    </lineage>
</organism>
<gene>
    <name evidence="1" type="ORF">ABL_06946</name>
</gene>
<evidence type="ECO:0000313" key="2">
    <source>
        <dbReference type="Proteomes" id="UP000068243"/>
    </source>
</evidence>
<protein>
    <submittedName>
        <fullName evidence="1">Uncharacterized protein</fullName>
    </submittedName>
</protein>
<sequence>MLNFGLSTRPAMDSIKAEYTHQAWEEIGWMEAREETMAERIAVVGWSRFRAPDGKVVSLAQECGISNQRVVSCALETMRPIRLDAECWNDRYGPHYDISWTLAYTYLARLESKKEAWIASWGK</sequence>